<evidence type="ECO:0000313" key="4">
    <source>
        <dbReference type="EMBL" id="RXI49080.1"/>
    </source>
</evidence>
<dbReference type="InterPro" id="IPR050266">
    <property type="entry name" value="AB_hydrolase_sf"/>
</dbReference>
<evidence type="ECO:0000259" key="2">
    <source>
        <dbReference type="Pfam" id="PF00561"/>
    </source>
</evidence>
<dbReference type="AlphaFoldDB" id="A0A4Q0VDK3"/>
<dbReference type="SUPFAM" id="SSF53474">
    <property type="entry name" value="alpha/beta-Hydrolases"/>
    <property type="match status" value="1"/>
</dbReference>
<proteinExistence type="predicted"/>
<dbReference type="PANTHER" id="PTHR43798">
    <property type="entry name" value="MONOACYLGLYCEROL LIPASE"/>
    <property type="match status" value="1"/>
</dbReference>
<dbReference type="EMBL" id="AP026818">
    <property type="protein sequence ID" value="BDR81853.1"/>
    <property type="molecule type" value="Genomic_DNA"/>
</dbReference>
<dbReference type="Gene3D" id="3.40.50.1820">
    <property type="entry name" value="alpha/beta hydrolase"/>
    <property type="match status" value="1"/>
</dbReference>
<dbReference type="InterPro" id="IPR029058">
    <property type="entry name" value="AB_hydrolase_fold"/>
</dbReference>
<dbReference type="GO" id="GO:0016787">
    <property type="term" value="F:hydrolase activity"/>
    <property type="evidence" value="ECO:0007669"/>
    <property type="project" value="UniProtKB-KW"/>
</dbReference>
<keyword evidence="1 4" id="KW-0378">Hydrolase</keyword>
<dbReference type="RefSeq" id="WP_129030286.1">
    <property type="nucleotide sequence ID" value="NZ_AP026806.1"/>
</dbReference>
<sequence length="268" mass="30991">MSFFKTNDNVNIYYEVKGQGKPILFISGWSCSTRFFDRNINELSEDYKVIAMDLRGHGNSEKPDHGYRISRFAKDIEELLEYLDVEDVTAIGWSMGASILWSYIELFGNKRISKLVSVDQSPAQYIGPDWKWGQTGCYDVEAFVRLCGDLTYAERQAAEGTVRACLNHEPKEDELNFLVEEIMKCPSNVKIEIMRDHTNLDWRDFLSYINMPTLVCVGRKSQVFPWQGSAYVGEKIKGARTEFFENCSHMLFWDEAEKFNNLIKEFVG</sequence>
<gene>
    <name evidence="3" type="primary">ydjP</name>
    <name evidence="4" type="ORF">DP130_06630</name>
    <name evidence="3" type="ORF">K234311028_20990</name>
</gene>
<feature type="domain" description="AB hydrolase-1" evidence="2">
    <location>
        <begin position="21"/>
        <end position="256"/>
    </location>
</feature>
<evidence type="ECO:0000256" key="1">
    <source>
        <dbReference type="ARBA" id="ARBA00022801"/>
    </source>
</evidence>
<dbReference type="PRINTS" id="PR00111">
    <property type="entry name" value="ABHYDROLASE"/>
</dbReference>
<dbReference type="Pfam" id="PF00561">
    <property type="entry name" value="Abhydrolase_1"/>
    <property type="match status" value="1"/>
</dbReference>
<evidence type="ECO:0000313" key="6">
    <source>
        <dbReference type="Proteomes" id="UP001321763"/>
    </source>
</evidence>
<organism evidence="4 5">
    <name type="scientific">Clostridium tetani</name>
    <dbReference type="NCBI Taxonomy" id="1513"/>
    <lineage>
        <taxon>Bacteria</taxon>
        <taxon>Bacillati</taxon>
        <taxon>Bacillota</taxon>
        <taxon>Clostridia</taxon>
        <taxon>Eubacteriales</taxon>
        <taxon>Clostridiaceae</taxon>
        <taxon>Clostridium</taxon>
    </lineage>
</organism>
<dbReference type="InterPro" id="IPR000073">
    <property type="entry name" value="AB_hydrolase_1"/>
</dbReference>
<reference evidence="3 6" key="2">
    <citation type="submission" date="2022-09" db="EMBL/GenBank/DDBJ databases">
        <title>complete genome sequences of Clostridium tetani str. KHSU-234311-028 isolated from soil.</title>
        <authorList>
            <person name="Sekizuka T."/>
            <person name="Shitada C."/>
            <person name="Takahashi M."/>
            <person name="Kuroda M."/>
        </authorList>
    </citation>
    <scope>NUCLEOTIDE SEQUENCE [LARGE SCALE GENOMIC DNA]</scope>
    <source>
        <strain evidence="3 6">KHSU-234311-028</strain>
    </source>
</reference>
<name>A0A4Q0VDK3_CLOTA</name>
<evidence type="ECO:0000313" key="5">
    <source>
        <dbReference type="Proteomes" id="UP000290921"/>
    </source>
</evidence>
<dbReference type="Proteomes" id="UP001321763">
    <property type="component" value="Chromosome"/>
</dbReference>
<protein>
    <submittedName>
        <fullName evidence="3">AB hydrolase superfamily protein YdjP</fullName>
    </submittedName>
    <submittedName>
        <fullName evidence="4">Alpha/beta hydrolase</fullName>
    </submittedName>
</protein>
<dbReference type="PANTHER" id="PTHR43798:SF31">
    <property type="entry name" value="AB HYDROLASE SUPERFAMILY PROTEIN YCLE"/>
    <property type="match status" value="1"/>
</dbReference>
<accession>A0A4Q0VDK3</accession>
<reference evidence="4 5" key="1">
    <citation type="submission" date="2018-06" db="EMBL/GenBank/DDBJ databases">
        <title>Genome conservation of Clostridium tetani.</title>
        <authorList>
            <person name="Bruggemann H."/>
            <person name="Popoff M.R."/>
        </authorList>
    </citation>
    <scope>NUCLEOTIDE SEQUENCE [LARGE SCALE GENOMIC DNA]</scope>
    <source>
        <strain evidence="4 5">2017.061</strain>
    </source>
</reference>
<evidence type="ECO:0000313" key="3">
    <source>
        <dbReference type="EMBL" id="BDR81853.1"/>
    </source>
</evidence>
<dbReference type="EMBL" id="QMAP01000005">
    <property type="protein sequence ID" value="RXI49080.1"/>
    <property type="molecule type" value="Genomic_DNA"/>
</dbReference>
<dbReference type="Proteomes" id="UP000290921">
    <property type="component" value="Unassembled WGS sequence"/>
</dbReference>
<dbReference type="GO" id="GO:0016020">
    <property type="term" value="C:membrane"/>
    <property type="evidence" value="ECO:0007669"/>
    <property type="project" value="TreeGrafter"/>
</dbReference>